<feature type="compositionally biased region" description="Polar residues" evidence="2">
    <location>
        <begin position="491"/>
        <end position="510"/>
    </location>
</feature>
<keyword evidence="5" id="KW-1185">Reference proteome</keyword>
<accession>A0A498M4L6</accession>
<feature type="compositionally biased region" description="Basic and acidic residues" evidence="2">
    <location>
        <begin position="449"/>
        <end position="478"/>
    </location>
</feature>
<comment type="caution">
    <text evidence="4">The sequence shown here is derived from an EMBL/GenBank/DDBJ whole genome shotgun (WGS) entry which is preliminary data.</text>
</comment>
<evidence type="ECO:0000313" key="4">
    <source>
        <dbReference type="EMBL" id="RXN12585.1"/>
    </source>
</evidence>
<keyword evidence="1" id="KW-0863">Zinc-finger</keyword>
<dbReference type="GO" id="GO:0008270">
    <property type="term" value="F:zinc ion binding"/>
    <property type="evidence" value="ECO:0007669"/>
    <property type="project" value="UniProtKB-KW"/>
</dbReference>
<dbReference type="Proteomes" id="UP000290572">
    <property type="component" value="Unassembled WGS sequence"/>
</dbReference>
<gene>
    <name evidence="4" type="ORF">ROHU_010057</name>
</gene>
<feature type="region of interest" description="Disordered" evidence="2">
    <location>
        <begin position="423"/>
        <end position="478"/>
    </location>
</feature>
<proteinExistence type="predicted"/>
<name>A0A498M4L6_LABRO</name>
<evidence type="ECO:0000259" key="3">
    <source>
        <dbReference type="PROSITE" id="PS50158"/>
    </source>
</evidence>
<feature type="compositionally biased region" description="Polar residues" evidence="2">
    <location>
        <begin position="433"/>
        <end position="446"/>
    </location>
</feature>
<evidence type="ECO:0000256" key="2">
    <source>
        <dbReference type="SAM" id="MobiDB-lite"/>
    </source>
</evidence>
<reference evidence="4 5" key="1">
    <citation type="submission" date="2018-03" db="EMBL/GenBank/DDBJ databases">
        <title>Draft genome sequence of Rohu Carp (Labeo rohita).</title>
        <authorList>
            <person name="Das P."/>
            <person name="Kushwaha B."/>
            <person name="Joshi C.G."/>
            <person name="Kumar D."/>
            <person name="Nagpure N.S."/>
            <person name="Sahoo L."/>
            <person name="Das S.P."/>
            <person name="Bit A."/>
            <person name="Patnaik S."/>
            <person name="Meher P.K."/>
            <person name="Jayasankar P."/>
            <person name="Koringa P.G."/>
            <person name="Patel N.V."/>
            <person name="Hinsu A.T."/>
            <person name="Kumar R."/>
            <person name="Pandey M."/>
            <person name="Agarwal S."/>
            <person name="Srivastava S."/>
            <person name="Singh M."/>
            <person name="Iquebal M.A."/>
            <person name="Jaiswal S."/>
            <person name="Angadi U.B."/>
            <person name="Kumar N."/>
            <person name="Raza M."/>
            <person name="Shah T.M."/>
            <person name="Rai A."/>
            <person name="Jena J.K."/>
        </authorList>
    </citation>
    <scope>NUCLEOTIDE SEQUENCE [LARGE SCALE GENOMIC DNA]</scope>
    <source>
        <strain evidence="4">DASCIFA01</strain>
        <tissue evidence="4">Testis</tissue>
    </source>
</reference>
<keyword evidence="1" id="KW-0862">Zinc</keyword>
<evidence type="ECO:0000313" key="5">
    <source>
        <dbReference type="Proteomes" id="UP000290572"/>
    </source>
</evidence>
<feature type="region of interest" description="Disordered" evidence="2">
    <location>
        <begin position="491"/>
        <end position="518"/>
    </location>
</feature>
<organism evidence="4 5">
    <name type="scientific">Labeo rohita</name>
    <name type="common">Indian major carp</name>
    <name type="synonym">Cyprinus rohita</name>
    <dbReference type="NCBI Taxonomy" id="84645"/>
    <lineage>
        <taxon>Eukaryota</taxon>
        <taxon>Metazoa</taxon>
        <taxon>Chordata</taxon>
        <taxon>Craniata</taxon>
        <taxon>Vertebrata</taxon>
        <taxon>Euteleostomi</taxon>
        <taxon>Actinopterygii</taxon>
        <taxon>Neopterygii</taxon>
        <taxon>Teleostei</taxon>
        <taxon>Ostariophysi</taxon>
        <taxon>Cypriniformes</taxon>
        <taxon>Cyprinidae</taxon>
        <taxon>Labeoninae</taxon>
        <taxon>Labeonini</taxon>
        <taxon>Labeo</taxon>
    </lineage>
</organism>
<protein>
    <recommendedName>
        <fullName evidence="3">CCHC-type domain-containing protein</fullName>
    </recommendedName>
</protein>
<dbReference type="AlphaFoldDB" id="A0A498M4L6"/>
<feature type="domain" description="CCHC-type" evidence="3">
    <location>
        <begin position="534"/>
        <end position="547"/>
    </location>
</feature>
<evidence type="ECO:0000256" key="1">
    <source>
        <dbReference type="PROSITE-ProRule" id="PRU00047"/>
    </source>
</evidence>
<dbReference type="EMBL" id="QBIY01013041">
    <property type="protein sequence ID" value="RXN12585.1"/>
    <property type="molecule type" value="Genomic_DNA"/>
</dbReference>
<keyword evidence="1" id="KW-0479">Metal-binding</keyword>
<dbReference type="InterPro" id="IPR001878">
    <property type="entry name" value="Znf_CCHC"/>
</dbReference>
<dbReference type="PROSITE" id="PS50158">
    <property type="entry name" value="ZF_CCHC"/>
    <property type="match status" value="1"/>
</dbReference>
<sequence length="565" mass="63795">MSSSGRKSLVWDIRKRLLTLSAGELLQVARAVEPVSSEVQSELVEGDEEGCYDYINSFMYSKQLLDTEDEGMVQLLILKDAIDEVVKCRDDEVLMSNVKGDSELHTEQGWGNLDDRVDFIEDSVITQTAPENTTDTHKQSHHTFNVARAVSPRDIAELDSGSIAPAMSNTPDTASTELLKVLASYEEISKKLIQCLPTHAVPPQTQLTQSSGLLQQPDRKPPSELASQSAREGMVSLRELSYLPRREFKVQGGQIGDQSSDISYNNVCRQIDDGIKEGFPDSEIVRGVLRIMKPGIFKEMLINKDDMTVTELKGFLQTHLREKNSTELFQELMCTKQDENETPQQFLYRVIGLKQRILLTSRLADTNIKYSTATVQDVFLHTVYQGFGHKHTDIRRELKPLLTNSGATDEMILRHVMKISSEENERMKRLGSSRRQTVTNAHSAQLESDVEKTLSTKSESVESKSKQTKPDPLRELTTKEEELTRLVETMQKQNQHQVTHNGRQSSQNRTPSRRGKPYGCPSCVEQDRQDCKHCFTCGEEGHRAAGCLKRPKRQGNSIRALERDI</sequence>
<dbReference type="GO" id="GO:0003676">
    <property type="term" value="F:nucleic acid binding"/>
    <property type="evidence" value="ECO:0007669"/>
    <property type="project" value="InterPro"/>
</dbReference>
<feature type="region of interest" description="Disordered" evidence="2">
    <location>
        <begin position="208"/>
        <end position="231"/>
    </location>
</feature>